<organism evidence="1 2">
    <name type="scientific">Pseudonocardia hierapolitana</name>
    <dbReference type="NCBI Taxonomy" id="1128676"/>
    <lineage>
        <taxon>Bacteria</taxon>
        <taxon>Bacillati</taxon>
        <taxon>Actinomycetota</taxon>
        <taxon>Actinomycetes</taxon>
        <taxon>Pseudonocardiales</taxon>
        <taxon>Pseudonocardiaceae</taxon>
        <taxon>Pseudonocardia</taxon>
    </lineage>
</organism>
<protein>
    <submittedName>
        <fullName evidence="1">Uncharacterized protein</fullName>
    </submittedName>
</protein>
<sequence length="32" mass="3547">MNKDWETVSARVPGFGTRVTFAGTRVTFTGTR</sequence>
<dbReference type="Proteomes" id="UP000321261">
    <property type="component" value="Unassembled WGS sequence"/>
</dbReference>
<dbReference type="AlphaFoldDB" id="A0A561SLQ2"/>
<reference evidence="1 2" key="1">
    <citation type="submission" date="2019-06" db="EMBL/GenBank/DDBJ databases">
        <title>Sequencing the genomes of 1000 actinobacteria strains.</title>
        <authorList>
            <person name="Klenk H.-P."/>
        </authorList>
    </citation>
    <scope>NUCLEOTIDE SEQUENCE [LARGE SCALE GENOMIC DNA]</scope>
    <source>
        <strain evidence="1 2">DSM 45671</strain>
    </source>
</reference>
<accession>A0A561SLQ2</accession>
<keyword evidence="2" id="KW-1185">Reference proteome</keyword>
<name>A0A561SLQ2_9PSEU</name>
<evidence type="ECO:0000313" key="2">
    <source>
        <dbReference type="Proteomes" id="UP000321261"/>
    </source>
</evidence>
<evidence type="ECO:0000313" key="1">
    <source>
        <dbReference type="EMBL" id="TWF75800.1"/>
    </source>
</evidence>
<dbReference type="EMBL" id="VIWU01000001">
    <property type="protein sequence ID" value="TWF75800.1"/>
    <property type="molecule type" value="Genomic_DNA"/>
</dbReference>
<comment type="caution">
    <text evidence="1">The sequence shown here is derived from an EMBL/GenBank/DDBJ whole genome shotgun (WGS) entry which is preliminary data.</text>
</comment>
<gene>
    <name evidence="1" type="ORF">FHX44_111685</name>
</gene>
<proteinExistence type="predicted"/>